<dbReference type="GO" id="GO:0042301">
    <property type="term" value="F:phosphate ion binding"/>
    <property type="evidence" value="ECO:0007669"/>
    <property type="project" value="InterPro"/>
</dbReference>
<dbReference type="Gene3D" id="3.40.190.10">
    <property type="entry name" value="Periplasmic binding protein-like II"/>
    <property type="match status" value="2"/>
</dbReference>
<dbReference type="InterPro" id="IPR050962">
    <property type="entry name" value="Phosphate-bind_PstS"/>
</dbReference>
<dbReference type="AlphaFoldDB" id="A0A7C3EWI8"/>
<organism evidence="7">
    <name type="scientific">Candidatus Methanomethylicus mesodigestus</name>
    <dbReference type="NCBI Taxonomy" id="1867258"/>
    <lineage>
        <taxon>Archaea</taxon>
        <taxon>Thermoproteota</taxon>
        <taxon>Methanosuratincolia</taxon>
        <taxon>Candidatus Methanomethylicales</taxon>
        <taxon>Candidatus Methanomethylicaceae</taxon>
        <taxon>Candidatus Methanomethylicus</taxon>
    </lineage>
</organism>
<gene>
    <name evidence="7" type="primary">pstS</name>
    <name evidence="7" type="ORF">ENS19_04590</name>
</gene>
<dbReference type="PIRSF" id="PIRSF002756">
    <property type="entry name" value="PstS"/>
    <property type="match status" value="1"/>
</dbReference>
<comment type="caution">
    <text evidence="7">The sequence shown here is derived from an EMBL/GenBank/DDBJ whole genome shotgun (WGS) entry which is preliminary data.</text>
</comment>
<keyword evidence="2 4" id="KW-0813">Transport</keyword>
<evidence type="ECO:0000256" key="5">
    <source>
        <dbReference type="SAM" id="Phobius"/>
    </source>
</evidence>
<dbReference type="CDD" id="cd13565">
    <property type="entry name" value="PBP2_PstS"/>
    <property type="match status" value="1"/>
</dbReference>
<dbReference type="SUPFAM" id="SSF53850">
    <property type="entry name" value="Periplasmic binding protein-like II"/>
    <property type="match status" value="1"/>
</dbReference>
<dbReference type="GO" id="GO:0043190">
    <property type="term" value="C:ATP-binding cassette (ABC) transporter complex"/>
    <property type="evidence" value="ECO:0007669"/>
    <property type="project" value="InterPro"/>
</dbReference>
<protein>
    <recommendedName>
        <fullName evidence="4">Phosphate-binding protein</fullName>
    </recommendedName>
</protein>
<evidence type="ECO:0000256" key="4">
    <source>
        <dbReference type="PIRNR" id="PIRNR002756"/>
    </source>
</evidence>
<sequence length="363" mass="38621">MTIAMKKSTAGISKLSIIVVAIVALGAIGAIYYMTMPQGDLPASITAGGASFPYPIMTKWISEYNKLHPSIQITYQSVGSGAGLNGLFAKTFAFAGSDAPLTDSQMAEHPGVITIPESGGGIVIAYNVTGITAGLNLTADIIANIFQGNITKWNDPAITAINPGKVLPNADIVTVHRQDSSGTTFGFTDYLTRASSAWKLGTGKTVNWPTGLGANGNSGVASVIQNTPNSVGYLEFFYAHNNSIPYANVQNKDGYFITPSLTSISLALKAAAPVVANDIRASVVNMPGKDVYPISVFTYIMVYKNMSYMDQATAQGVARFLWWVVHDGQNYSESLLYPKLPSEVVTIAENALKQLQYNGKPLL</sequence>
<dbReference type="PANTHER" id="PTHR42996">
    <property type="entry name" value="PHOSPHATE-BINDING PROTEIN PSTS"/>
    <property type="match status" value="1"/>
</dbReference>
<reference evidence="7" key="1">
    <citation type="journal article" date="2020" name="mSystems">
        <title>Genome- and Community-Level Interaction Insights into Carbon Utilization and Element Cycling Functions of Hydrothermarchaeota in Hydrothermal Sediment.</title>
        <authorList>
            <person name="Zhou Z."/>
            <person name="Liu Y."/>
            <person name="Xu W."/>
            <person name="Pan J."/>
            <person name="Luo Z.H."/>
            <person name="Li M."/>
        </authorList>
    </citation>
    <scope>NUCLEOTIDE SEQUENCE [LARGE SCALE GENOMIC DNA]</scope>
    <source>
        <strain evidence="7">SpSt-468</strain>
    </source>
</reference>
<feature type="transmembrane region" description="Helical" evidence="5">
    <location>
        <begin position="12"/>
        <end position="34"/>
    </location>
</feature>
<evidence type="ECO:0000256" key="1">
    <source>
        <dbReference type="ARBA" id="ARBA00008725"/>
    </source>
</evidence>
<evidence type="ECO:0000256" key="3">
    <source>
        <dbReference type="ARBA" id="ARBA00022592"/>
    </source>
</evidence>
<evidence type="ECO:0000256" key="2">
    <source>
        <dbReference type="ARBA" id="ARBA00022448"/>
    </source>
</evidence>
<evidence type="ECO:0000259" key="6">
    <source>
        <dbReference type="Pfam" id="PF12849"/>
    </source>
</evidence>
<dbReference type="EMBL" id="DSTX01000007">
    <property type="protein sequence ID" value="HFK20543.1"/>
    <property type="molecule type" value="Genomic_DNA"/>
</dbReference>
<accession>A0A7C3EWI8</accession>
<dbReference type="NCBIfam" id="TIGR00975">
    <property type="entry name" value="3a0107s03"/>
    <property type="match status" value="1"/>
</dbReference>
<keyword evidence="5" id="KW-1133">Transmembrane helix</keyword>
<dbReference type="PANTHER" id="PTHR42996:SF1">
    <property type="entry name" value="PHOSPHATE-BINDING PROTEIN PSTS"/>
    <property type="match status" value="1"/>
</dbReference>
<feature type="domain" description="PBP" evidence="6">
    <location>
        <begin position="41"/>
        <end position="325"/>
    </location>
</feature>
<evidence type="ECO:0000313" key="7">
    <source>
        <dbReference type="EMBL" id="HFK20543.1"/>
    </source>
</evidence>
<dbReference type="GO" id="GO:0035435">
    <property type="term" value="P:phosphate ion transmembrane transport"/>
    <property type="evidence" value="ECO:0007669"/>
    <property type="project" value="InterPro"/>
</dbReference>
<dbReference type="InterPro" id="IPR024370">
    <property type="entry name" value="PBP_domain"/>
</dbReference>
<keyword evidence="5" id="KW-0812">Transmembrane</keyword>
<dbReference type="InterPro" id="IPR005673">
    <property type="entry name" value="ABC_phos-bd_PstS"/>
</dbReference>
<name>A0A7C3EWI8_9CREN</name>
<dbReference type="Pfam" id="PF12849">
    <property type="entry name" value="PBP_like_2"/>
    <property type="match status" value="1"/>
</dbReference>
<keyword evidence="3 4" id="KW-0592">Phosphate transport</keyword>
<keyword evidence="5" id="KW-0472">Membrane</keyword>
<proteinExistence type="inferred from homology"/>
<comment type="similarity">
    <text evidence="1 4">Belongs to the PstS family.</text>
</comment>